<keyword evidence="3" id="KW-0808">Transferase</keyword>
<comment type="caution">
    <text evidence="3">The sequence shown here is derived from an EMBL/GenBank/DDBJ whole genome shotgun (WGS) entry which is preliminary data.</text>
</comment>
<feature type="transmembrane region" description="Helical" evidence="1">
    <location>
        <begin position="86"/>
        <end position="104"/>
    </location>
</feature>
<reference evidence="3" key="1">
    <citation type="submission" date="2020-10" db="EMBL/GenBank/DDBJ databases">
        <authorList>
            <person name="Gilroy R."/>
        </authorList>
    </citation>
    <scope>NUCLEOTIDE SEQUENCE</scope>
    <source>
        <strain evidence="3">B3-4054</strain>
    </source>
</reference>
<dbReference type="AlphaFoldDB" id="A0A9D9EQX6"/>
<feature type="transmembrane region" description="Helical" evidence="1">
    <location>
        <begin position="191"/>
        <end position="213"/>
    </location>
</feature>
<gene>
    <name evidence="3" type="ORF">IAA96_08465</name>
</gene>
<evidence type="ECO:0000313" key="4">
    <source>
        <dbReference type="Proteomes" id="UP000823616"/>
    </source>
</evidence>
<organism evidence="3 4">
    <name type="scientific">Candidatus Avitreponema avistercoris</name>
    <dbReference type="NCBI Taxonomy" id="2840705"/>
    <lineage>
        <taxon>Bacteria</taxon>
        <taxon>Pseudomonadati</taxon>
        <taxon>Spirochaetota</taxon>
        <taxon>Spirochaetia</taxon>
        <taxon>Spirochaetales</taxon>
        <taxon>Candidatus Avitreponema</taxon>
    </lineage>
</organism>
<feature type="domain" description="Acyltransferase 3" evidence="2">
    <location>
        <begin position="7"/>
        <end position="206"/>
    </location>
</feature>
<keyword evidence="1" id="KW-1133">Transmembrane helix</keyword>
<keyword evidence="3" id="KW-0012">Acyltransferase</keyword>
<keyword evidence="1" id="KW-0812">Transmembrane</keyword>
<feature type="transmembrane region" description="Helical" evidence="1">
    <location>
        <begin position="116"/>
        <end position="140"/>
    </location>
</feature>
<sequence length="245" mass="28234">MIPLTSEGWWFVTAYFLLYLCIPLINRCTSALNLKQLFVLLAVTWGVWYTSTVFEFRYIGLQRALFFYLLGTWIRRTDFSLGKKWCVPLFLAAWVLSTFTYIRIDELRPADGVRALFLEVLYGAVNVAVCVPAAVIALFCFFNRLNIKHSRFINTVSSTTFGIYLMHESVLRDCIWDDVFHCLDVQYASPFFPLLALGSCALLFSVLSLLDYVRQRFLEKRVMPAVNMLLDRLILATSGNAKNNR</sequence>
<evidence type="ECO:0000313" key="3">
    <source>
        <dbReference type="EMBL" id="MBO8451121.1"/>
    </source>
</evidence>
<evidence type="ECO:0000256" key="1">
    <source>
        <dbReference type="SAM" id="Phobius"/>
    </source>
</evidence>
<dbReference type="GO" id="GO:0016747">
    <property type="term" value="F:acyltransferase activity, transferring groups other than amino-acyl groups"/>
    <property type="evidence" value="ECO:0007669"/>
    <property type="project" value="InterPro"/>
</dbReference>
<protein>
    <submittedName>
        <fullName evidence="3">Acyltransferase family protein</fullName>
    </submittedName>
</protein>
<accession>A0A9D9EQX6</accession>
<feature type="transmembrane region" description="Helical" evidence="1">
    <location>
        <begin position="6"/>
        <end position="25"/>
    </location>
</feature>
<reference evidence="3" key="2">
    <citation type="journal article" date="2021" name="PeerJ">
        <title>Extensive microbial diversity within the chicken gut microbiome revealed by metagenomics and culture.</title>
        <authorList>
            <person name="Gilroy R."/>
            <person name="Ravi A."/>
            <person name="Getino M."/>
            <person name="Pursley I."/>
            <person name="Horton D.L."/>
            <person name="Alikhan N.F."/>
            <person name="Baker D."/>
            <person name="Gharbi K."/>
            <person name="Hall N."/>
            <person name="Watson M."/>
            <person name="Adriaenssens E.M."/>
            <person name="Foster-Nyarko E."/>
            <person name="Jarju S."/>
            <person name="Secka A."/>
            <person name="Antonio M."/>
            <person name="Oren A."/>
            <person name="Chaudhuri R.R."/>
            <person name="La Ragione R."/>
            <person name="Hildebrand F."/>
            <person name="Pallen M.J."/>
        </authorList>
    </citation>
    <scope>NUCLEOTIDE SEQUENCE</scope>
    <source>
        <strain evidence="3">B3-4054</strain>
    </source>
</reference>
<proteinExistence type="predicted"/>
<keyword evidence="1" id="KW-0472">Membrane</keyword>
<dbReference type="InterPro" id="IPR002656">
    <property type="entry name" value="Acyl_transf_3_dom"/>
</dbReference>
<evidence type="ECO:0000259" key="2">
    <source>
        <dbReference type="Pfam" id="PF01757"/>
    </source>
</evidence>
<dbReference type="EMBL" id="JADIMS010000156">
    <property type="protein sequence ID" value="MBO8451121.1"/>
    <property type="molecule type" value="Genomic_DNA"/>
</dbReference>
<dbReference type="Pfam" id="PF01757">
    <property type="entry name" value="Acyl_transf_3"/>
    <property type="match status" value="1"/>
</dbReference>
<name>A0A9D9EQX6_9SPIR</name>
<dbReference type="Proteomes" id="UP000823616">
    <property type="component" value="Unassembled WGS sequence"/>
</dbReference>
<feature type="transmembrane region" description="Helical" evidence="1">
    <location>
        <begin position="32"/>
        <end position="50"/>
    </location>
</feature>
<feature type="transmembrane region" description="Helical" evidence="1">
    <location>
        <begin position="152"/>
        <end position="171"/>
    </location>
</feature>